<dbReference type="STRING" id="997296.PB1_02585"/>
<dbReference type="PATRIC" id="fig|997296.3.peg.576"/>
<proteinExistence type="predicted"/>
<reference evidence="1 2" key="1">
    <citation type="journal article" date="2012" name="Appl. Environ. Microbiol.">
        <title>Genome Sequence of Thermotolerant Bacillus methanolicus: Features and Regulation Related to Methylotrophy and Production of L-Lysine and L-Glutamate from Methanol.</title>
        <authorList>
            <person name="Heggeset T.M."/>
            <person name="Krog A."/>
            <person name="Balzer S."/>
            <person name="Wentzel A."/>
            <person name="Ellingsen T.E."/>
            <person name="Brautaset T."/>
        </authorList>
    </citation>
    <scope>NUCLEOTIDE SEQUENCE [LARGE SCALE GENOMIC DNA]</scope>
    <source>
        <strain evidence="1 2">PB1</strain>
    </source>
</reference>
<dbReference type="Proteomes" id="UP000010523">
    <property type="component" value="Unassembled WGS sequence"/>
</dbReference>
<dbReference type="RefSeq" id="WP_003350539.1">
    <property type="nucleotide sequence ID" value="NZ_AFEU01000001.1"/>
</dbReference>
<organism evidence="1 2">
    <name type="scientific">Bacillus methanolicus PB1</name>
    <dbReference type="NCBI Taxonomy" id="997296"/>
    <lineage>
        <taxon>Bacteria</taxon>
        <taxon>Bacillati</taxon>
        <taxon>Bacillota</taxon>
        <taxon>Bacilli</taxon>
        <taxon>Bacillales</taxon>
        <taxon>Bacillaceae</taxon>
        <taxon>Bacillus</taxon>
    </lineage>
</organism>
<name>I3E5L9_BACMT</name>
<keyword evidence="2" id="KW-1185">Reference proteome</keyword>
<gene>
    <name evidence="1" type="ORF">PB1_02585</name>
</gene>
<protein>
    <submittedName>
        <fullName evidence="1">Uncharacterized protein</fullName>
    </submittedName>
</protein>
<dbReference type="AlphaFoldDB" id="I3E5L9"/>
<evidence type="ECO:0000313" key="1">
    <source>
        <dbReference type="EMBL" id="EIJ81790.1"/>
    </source>
</evidence>
<dbReference type="EMBL" id="AFEU01000001">
    <property type="protein sequence ID" value="EIJ81790.1"/>
    <property type="molecule type" value="Genomic_DNA"/>
</dbReference>
<sequence>MSKFIFEHDLFVHGICFRYTIIQFEEDGKQRYAAGVGVVFVDEGFQMLQGDILDDINDAKLYLQQLYFSKFEIEKETLFLCELTRM</sequence>
<evidence type="ECO:0000313" key="2">
    <source>
        <dbReference type="Proteomes" id="UP000010523"/>
    </source>
</evidence>
<comment type="caution">
    <text evidence="1">The sequence shown here is derived from an EMBL/GenBank/DDBJ whole genome shotgun (WGS) entry which is preliminary data.</text>
</comment>
<accession>I3E5L9</accession>